<dbReference type="InterPro" id="IPR050951">
    <property type="entry name" value="Retrovirus_Pol_polyprotein"/>
</dbReference>
<comment type="caution">
    <text evidence="1">The sequence shown here is derived from an EMBL/GenBank/DDBJ whole genome shotgun (WGS) entry which is preliminary data.</text>
</comment>
<accession>A0A818SI32</accession>
<evidence type="ECO:0000313" key="3">
    <source>
        <dbReference type="Proteomes" id="UP000663872"/>
    </source>
</evidence>
<dbReference type="Gene3D" id="3.30.420.10">
    <property type="entry name" value="Ribonuclease H-like superfamily/Ribonuclease H"/>
    <property type="match status" value="1"/>
</dbReference>
<protein>
    <submittedName>
        <fullName evidence="1">Uncharacterized protein</fullName>
    </submittedName>
</protein>
<dbReference type="Proteomes" id="UP000663872">
    <property type="component" value="Unassembled WGS sequence"/>
</dbReference>
<dbReference type="EMBL" id="CAJOBR010031397">
    <property type="protein sequence ID" value="CAF4994958.1"/>
    <property type="molecule type" value="Genomic_DNA"/>
</dbReference>
<organism evidence="1 3">
    <name type="scientific">Rotaria socialis</name>
    <dbReference type="NCBI Taxonomy" id="392032"/>
    <lineage>
        <taxon>Eukaryota</taxon>
        <taxon>Metazoa</taxon>
        <taxon>Spiralia</taxon>
        <taxon>Gnathifera</taxon>
        <taxon>Rotifera</taxon>
        <taxon>Eurotatoria</taxon>
        <taxon>Bdelloidea</taxon>
        <taxon>Philodinida</taxon>
        <taxon>Philodinidae</taxon>
        <taxon>Rotaria</taxon>
    </lineage>
</organism>
<evidence type="ECO:0000313" key="1">
    <source>
        <dbReference type="EMBL" id="CAF3663655.1"/>
    </source>
</evidence>
<dbReference type="InterPro" id="IPR036397">
    <property type="entry name" value="RNaseH_sf"/>
</dbReference>
<dbReference type="PANTHER" id="PTHR37984">
    <property type="entry name" value="PROTEIN CBG26694"/>
    <property type="match status" value="1"/>
</dbReference>
<sequence length="172" mass="20269">MDGKIAALCNERRTNWDEVLQYVTFNYNTSIHATTKQTPFEVMHGRQATLPFDQQKEIISLTQDPEHGEKIRIYLEKLVNEARNNIIKNQQQYKTRYDLNRQNLSLKLNDLVLIKTRNIRNKFDIRYEGPFKIIKQLGIKTFIVQHVKKLTLTKQVAMDVIAPLVERCNLIQ</sequence>
<gene>
    <name evidence="1" type="ORF">GRG538_LOCUS25916</name>
    <name evidence="2" type="ORF">QYT958_LOCUS37513</name>
</gene>
<dbReference type="AlphaFoldDB" id="A0A818SI32"/>
<dbReference type="PANTHER" id="PTHR37984:SF5">
    <property type="entry name" value="PROTEIN NYNRIN-LIKE"/>
    <property type="match status" value="1"/>
</dbReference>
<dbReference type="EMBL" id="CAJNYT010004431">
    <property type="protein sequence ID" value="CAF3663655.1"/>
    <property type="molecule type" value="Genomic_DNA"/>
</dbReference>
<name>A0A818SI32_9BILA</name>
<dbReference type="GO" id="GO:0003676">
    <property type="term" value="F:nucleic acid binding"/>
    <property type="evidence" value="ECO:0007669"/>
    <property type="project" value="InterPro"/>
</dbReference>
<reference evidence="1" key="1">
    <citation type="submission" date="2021-02" db="EMBL/GenBank/DDBJ databases">
        <authorList>
            <person name="Nowell W R."/>
        </authorList>
    </citation>
    <scope>NUCLEOTIDE SEQUENCE</scope>
</reference>
<evidence type="ECO:0000313" key="2">
    <source>
        <dbReference type="EMBL" id="CAF4994958.1"/>
    </source>
</evidence>
<dbReference type="Proteomes" id="UP000663848">
    <property type="component" value="Unassembled WGS sequence"/>
</dbReference>
<proteinExistence type="predicted"/>